<dbReference type="STRING" id="988801.SAMN05216522_10526"/>
<sequence>MESFAANDLLFDDGQNNKESIPDEVQQYGFRPPVRAQDGSIIPGHKLTANHLNYIFNDLYSQIAELKAKGGS</sequence>
<evidence type="ECO:0000256" key="1">
    <source>
        <dbReference type="SAM" id="MobiDB-lite"/>
    </source>
</evidence>
<dbReference type="OrthoDB" id="6638440at2"/>
<gene>
    <name evidence="2" type="ORF">SAMN05216522_10526</name>
</gene>
<dbReference type="EMBL" id="FOGC01000005">
    <property type="protein sequence ID" value="SEQ64813.1"/>
    <property type="molecule type" value="Genomic_DNA"/>
</dbReference>
<name>A0A1H9HR81_9GAMM</name>
<reference evidence="3" key="1">
    <citation type="submission" date="2016-10" db="EMBL/GenBank/DDBJ databases">
        <authorList>
            <person name="Varghese N."/>
            <person name="Submissions S."/>
        </authorList>
    </citation>
    <scope>NUCLEOTIDE SEQUENCE [LARGE SCALE GENOMIC DNA]</scope>
    <source>
        <strain evidence="3">8N4</strain>
    </source>
</reference>
<evidence type="ECO:0000313" key="2">
    <source>
        <dbReference type="EMBL" id="SEQ64813.1"/>
    </source>
</evidence>
<proteinExistence type="predicted"/>
<feature type="region of interest" description="Disordered" evidence="1">
    <location>
        <begin position="1"/>
        <end position="20"/>
    </location>
</feature>
<dbReference type="Proteomes" id="UP000242515">
    <property type="component" value="Unassembled WGS sequence"/>
</dbReference>
<keyword evidence="3" id="KW-1185">Reference proteome</keyword>
<dbReference type="AlphaFoldDB" id="A0A1H9HR81"/>
<dbReference type="RefSeq" id="WP_092674874.1">
    <property type="nucleotide sequence ID" value="NZ_FOGC01000005.1"/>
</dbReference>
<organism evidence="2 3">
    <name type="scientific">Rosenbergiella nectarea</name>
    <dbReference type="NCBI Taxonomy" id="988801"/>
    <lineage>
        <taxon>Bacteria</taxon>
        <taxon>Pseudomonadati</taxon>
        <taxon>Pseudomonadota</taxon>
        <taxon>Gammaproteobacteria</taxon>
        <taxon>Enterobacterales</taxon>
        <taxon>Erwiniaceae</taxon>
        <taxon>Rosenbergiella</taxon>
    </lineage>
</organism>
<accession>A0A1H9HR81</accession>
<protein>
    <submittedName>
        <fullName evidence="2">Uncharacterized protein</fullName>
    </submittedName>
</protein>
<evidence type="ECO:0000313" key="3">
    <source>
        <dbReference type="Proteomes" id="UP000242515"/>
    </source>
</evidence>